<protein>
    <submittedName>
        <fullName evidence="2">Structural toxin protein RtxA</fullName>
    </submittedName>
</protein>
<name>A0A0W0XZ73_9GAMM</name>
<dbReference type="InterPro" id="IPR043824">
    <property type="entry name" value="DUF5801"/>
</dbReference>
<dbReference type="Pfam" id="PF19116">
    <property type="entry name" value="DUF5801"/>
    <property type="match status" value="7"/>
</dbReference>
<dbReference type="Gene3D" id="2.150.10.10">
    <property type="entry name" value="Serralysin-like metalloprotease, C-terminal"/>
    <property type="match status" value="1"/>
</dbReference>
<gene>
    <name evidence="2" type="primary">rtxA-2_1</name>
    <name evidence="2" type="ORF">Lqui_1254</name>
</gene>
<dbReference type="STRING" id="45073.Lqui_1254"/>
<dbReference type="InterPro" id="IPR011049">
    <property type="entry name" value="Serralysin-like_metalloprot_C"/>
</dbReference>
<proteinExistence type="predicted"/>
<dbReference type="EMBL" id="LNYS01000008">
    <property type="protein sequence ID" value="KTD49929.1"/>
    <property type="molecule type" value="Genomic_DNA"/>
</dbReference>
<organism evidence="2 3">
    <name type="scientific">Legionella quinlivanii</name>
    <dbReference type="NCBI Taxonomy" id="45073"/>
    <lineage>
        <taxon>Bacteria</taxon>
        <taxon>Pseudomonadati</taxon>
        <taxon>Pseudomonadota</taxon>
        <taxon>Gammaproteobacteria</taxon>
        <taxon>Legionellales</taxon>
        <taxon>Legionellaceae</taxon>
        <taxon>Legionella</taxon>
    </lineage>
</organism>
<dbReference type="OrthoDB" id="5650763at2"/>
<feature type="domain" description="DUF5801" evidence="1">
    <location>
        <begin position="866"/>
        <end position="996"/>
    </location>
</feature>
<dbReference type="NCBIfam" id="TIGR03661">
    <property type="entry name" value="T1SS_VCA0849"/>
    <property type="match status" value="1"/>
</dbReference>
<feature type="non-terminal residue" evidence="2">
    <location>
        <position position="1"/>
    </location>
</feature>
<feature type="domain" description="DUF5801" evidence="1">
    <location>
        <begin position="2"/>
        <end position="85"/>
    </location>
</feature>
<dbReference type="InterPro" id="IPR019960">
    <property type="entry name" value="T1SS_VCA0849"/>
</dbReference>
<keyword evidence="3" id="KW-1185">Reference proteome</keyword>
<accession>A0A0W0XZ73</accession>
<dbReference type="Proteomes" id="UP000054618">
    <property type="component" value="Unassembled WGS sequence"/>
</dbReference>
<evidence type="ECO:0000313" key="2">
    <source>
        <dbReference type="EMBL" id="KTD49929.1"/>
    </source>
</evidence>
<feature type="domain" description="DUF5801" evidence="1">
    <location>
        <begin position="563"/>
        <end position="691"/>
    </location>
</feature>
<feature type="domain" description="DUF5801" evidence="1">
    <location>
        <begin position="712"/>
        <end position="844"/>
    </location>
</feature>
<feature type="domain" description="DUF5801" evidence="1">
    <location>
        <begin position="412"/>
        <end position="541"/>
    </location>
</feature>
<evidence type="ECO:0000313" key="3">
    <source>
        <dbReference type="Proteomes" id="UP000054618"/>
    </source>
</evidence>
<comment type="caution">
    <text evidence="2">The sequence shown here is derived from an EMBL/GenBank/DDBJ whole genome shotgun (WGS) entry which is preliminary data.</text>
</comment>
<sequence>LSQEAVILSFNGTVVEGRTQLSDELVFTISIDASGMLSFTQLRSIIHPDSNNPADDLVFPANVIEVAATLLDGDNDQAIATIDLSTVVSIQDAGPSLSVTAPDVGDLRVDEASLGVNSSIPLNTVFSSNTGPDGGSVDYQFQLASNDSGLIDSLSGLPVLLSINAQGNVEGRAGGLLVFTLSVDANAIVLDLDRGVIHPAGDGTNSLLFAEDLISLAATVTDGDGDMVSESLDVGALIQVIDGVPSLTVDGDFAGTLSVNENSLNTTVSTSLALAFESAIGADGSLPISYALEFNNADPDSGLIDTLSQEAVILSFNGTVVEGRTQLSDELVFSVSIDSSGELSFTQFRSVVHGDGGGTNSINLDNNILWVIASLSDLDGDNSSAQLDLSSVLFIIDDVPQLTVDAGQIGSILVMETGLGISDRVSLTAAFIPDFGEDAGSLAYSLSIINTQSGLTDSLSGAAVLLTDNNGVIEGRANGELVFTISIDASGELLFTQLRAIIHPDSNDPADTLVFPASVVEVVATVLDGDNDQTVQSIDLSAIVSIQDAGPSVSVTDPGVGALTVDEGALGVNSSIALNTVFSSNVGPDGGSVDYQFELASNDSGLIDSLSGLPVLLSINAQGNVEGRAGGLLVFTLSVDANAIVLDLDRGVIHPAGNGTNSLLFAEDLISLAATVTDGDGDTISESLDVGALIQVIDGVPSLTVDGDFADTLSVNENSLNTTVSTSLALAFESAIGADGSLPIDYALQIHNADSGLVDTLSQEAVMLSFNGSVVEGRTQSGDELVFSISIDSSGELSFTQFRSVVHGDGNGTNSINLDTNILSVTANLTDRDGDSSSAQLDVSSVLFIIDDVPQLNVDPGQIPLLTVNEAQLGITGTTSVAAAFGADLGADEGNLNYALQISGGDNTDSGLIDSLTGASILLTNNNGSIEGRANGQLVFTVSVDAGGQISFTQYRSVIHADAAGANALNLAVNSIFVIATALDGDNDQVGGQISLGEHLQITDAIPLLSGASLSETVHEDVLPAGNSEGGQTLSVSGSLAALASVGNDSGQWIFDTNYESILSANNFTANGASLSYSLNGNILTASAAGVDIFTFELNSGGIAGNFIFNLLAAIDHPLANGSDLEQILVNLGSVINLIDNDNDLVNLGSQFVIAIQDDVPIVTSSTENASVYESNLSLGPVAVLGSLDALVAFGGDEQGFFLFRPQAELTNLPAVTVNGEAVSYEVNGNTLSALVNGSPVFTLELEADGDYTFTLITAIDHAANEEWLALDFSTAIRAVDRDGDPINLGTAQFVVNVADNAVFNPNAGDTMYLTTTLGGVVPMEGFYGLSALDPIEGDLPALIAALIGPGGILAGGTTEDALALILEQEGVFFNEDILKLTADGYEMAFNGSENFNFETSLLNQLSLLGFSIDGLHVVGNQILFSTATGGNLPGIGSFENQDIVLATQGSDGRYSFELFLDGSAQGLQDGLLNDGIFQNLLVDFNMDDFSFTSSDNSFNNGTLYFTLSNLVDVDLAYALQTLDVWGGITANGTEVLSINRVNGSWDIGSLDIFFSGEDIGLTDELLGNALQALNNVDLAGLVAALLDPDTRLIEIDGLEVKGDTLYFSLAPILNVDLLFGSLGELLSNPFDPLSALTFRGEDIYSVTRNPVTNQWDVNTLKLFFDGSEHGLASNDGLLGGLLDNLPENLNSFSLTEGTEVHDTILFSTEGGGNERQVSGYDNQTLIEYNNGQFHESFDLAAITNGSLSNRNISSVHILDNGSVLFTLSTASTLPGNVLAGTNDVIEWNGNNFSLYFDGSSHGLDDSQSINSLYVFPDNHMNAGQMVFSLAADSNLPGVGDFANEDLILFNPVTNTYSLLFDGSTAGINDLSLNVEVTTDLSASVGLQVDLLFNPLLTELDGLVDDALGAIETNLNTLDGLLQQLQTVLNSNPIAILLNLVGDLLTGLDNLLGTGLNSLLDGLATATGIDNLIGELTDLIDELTPTPLSLLLNQTLVNSITSLSTTIIGQLDALDANYLSTLNNAIDTVDQGILALTSTLEDAVSAGAQLEVKILDVSVNGLHIKENGDYLLSFSQDLRADIILNLDTSFLAGLASLNLAVNTDTLITELNDILDPIVAPLLGALNLTDVLSPDLSLTGMNIYQLHQDQTSGTWQFSLYFDGVDHGLDNGGLGDTVLDYVTAIDSNLTVLDLQDLGVLHLSSNENLDAIYVNEQHGGAVINGSDIGDLLVGDAENNTFNGGMGNDLMIGGKGADNFHFDAASLTAQSPQQDVIADFKPAEGDVLTLDQIFNNYNASNPSSLSNYINISVINSDNIGGVNDSLLSLSADPNGAVVQTITLLNYVPAGATSVEMLQNLLNQGSLVVNA</sequence>
<feature type="domain" description="DUF5801" evidence="1">
    <location>
        <begin position="107"/>
        <end position="235"/>
    </location>
</feature>
<reference evidence="2 3" key="1">
    <citation type="submission" date="2015-11" db="EMBL/GenBank/DDBJ databases">
        <title>Genomic analysis of 38 Legionella species identifies large and diverse effector repertoires.</title>
        <authorList>
            <person name="Burstein D."/>
            <person name="Amaro F."/>
            <person name="Zusman T."/>
            <person name="Lifshitz Z."/>
            <person name="Cohen O."/>
            <person name="Gilbert J.A."/>
            <person name="Pupko T."/>
            <person name="Shuman H.A."/>
            <person name="Segal G."/>
        </authorList>
    </citation>
    <scope>NUCLEOTIDE SEQUENCE [LARGE SCALE GENOMIC DNA]</scope>
    <source>
        <strain evidence="2 3">CDC#1442-AUS-E</strain>
    </source>
</reference>
<feature type="domain" description="DUF5801" evidence="1">
    <location>
        <begin position="256"/>
        <end position="390"/>
    </location>
</feature>
<evidence type="ECO:0000259" key="1">
    <source>
        <dbReference type="Pfam" id="PF19116"/>
    </source>
</evidence>
<dbReference type="SUPFAM" id="SSF51120">
    <property type="entry name" value="beta-Roll"/>
    <property type="match status" value="1"/>
</dbReference>
<dbReference type="PATRIC" id="fig|45073.5.peg.1323"/>